<accession>A0A382B0Y8</accession>
<protein>
    <submittedName>
        <fullName evidence="1">Uncharacterized protein</fullName>
    </submittedName>
</protein>
<organism evidence="1">
    <name type="scientific">marine metagenome</name>
    <dbReference type="NCBI Taxonomy" id="408172"/>
    <lineage>
        <taxon>unclassified sequences</taxon>
        <taxon>metagenomes</taxon>
        <taxon>ecological metagenomes</taxon>
    </lineage>
</organism>
<gene>
    <name evidence="1" type="ORF">METZ01_LOCUS159741</name>
</gene>
<name>A0A382B0Y8_9ZZZZ</name>
<evidence type="ECO:0000313" key="1">
    <source>
        <dbReference type="EMBL" id="SVB06887.1"/>
    </source>
</evidence>
<feature type="non-terminal residue" evidence="1">
    <location>
        <position position="134"/>
    </location>
</feature>
<reference evidence="1" key="1">
    <citation type="submission" date="2018-05" db="EMBL/GenBank/DDBJ databases">
        <authorList>
            <person name="Lanie J.A."/>
            <person name="Ng W.-L."/>
            <person name="Kazmierczak K.M."/>
            <person name="Andrzejewski T.M."/>
            <person name="Davidsen T.M."/>
            <person name="Wayne K.J."/>
            <person name="Tettelin H."/>
            <person name="Glass J.I."/>
            <person name="Rusch D."/>
            <person name="Podicherti R."/>
            <person name="Tsui H.-C.T."/>
            <person name="Winkler M.E."/>
        </authorList>
    </citation>
    <scope>NUCLEOTIDE SEQUENCE</scope>
</reference>
<dbReference type="EMBL" id="UINC01027517">
    <property type="protein sequence ID" value="SVB06887.1"/>
    <property type="molecule type" value="Genomic_DNA"/>
</dbReference>
<sequence length="134" mass="14893">MVSDISCLQFLKKCAIQFFHHFRKLNGLDNALGEAPGEKLFRRLGRQAARLQVKPLILINLADGHTVRTFNIIGKNHQVGFIVRMAIIGKHEIVDQLVGAGRLRARVDDHGSIEAGTGMPVYDIFKMLMADTLG</sequence>
<dbReference type="AlphaFoldDB" id="A0A382B0Y8"/>
<proteinExistence type="predicted"/>